<keyword evidence="3 9" id="KW-0378">Hydrolase</keyword>
<keyword evidence="2 9" id="KW-0479">Metal-binding</keyword>
<evidence type="ECO:0000313" key="11">
    <source>
        <dbReference type="EMBL" id="GGK07179.1"/>
    </source>
</evidence>
<gene>
    <name evidence="11" type="ORF">GCM10007043_21580</name>
</gene>
<keyword evidence="12" id="KW-1185">Reference proteome</keyword>
<dbReference type="NCBIfam" id="TIGR00372">
    <property type="entry name" value="cas4"/>
    <property type="match status" value="1"/>
</dbReference>
<evidence type="ECO:0000313" key="12">
    <source>
        <dbReference type="Proteomes" id="UP000637720"/>
    </source>
</evidence>
<dbReference type="GO" id="GO:0004527">
    <property type="term" value="F:exonuclease activity"/>
    <property type="evidence" value="ECO:0007669"/>
    <property type="project" value="UniProtKB-KW"/>
</dbReference>
<feature type="domain" description="DUF83" evidence="10">
    <location>
        <begin position="11"/>
        <end position="170"/>
    </location>
</feature>
<sequence length="170" mass="19770">MVSEDSLSRVNGTLVWYWAICKRQVWLMARQITPSHDDDNLRIGRTLHEEAYGRDRKEVRVENLALDLMRTPEGDVVVGEVKKSSRYAESARLQLTYYLYRLQKLGVTAKGRLHFPLERRTEEVVLDEAAAERMAEVEKEIAALVAKEDPVPAVWCKWCRKCAYRELCWA</sequence>
<comment type="similarity">
    <text evidence="9">Belongs to the CRISPR-associated exonuclease Cas4 family.</text>
</comment>
<evidence type="ECO:0000256" key="8">
    <source>
        <dbReference type="ARBA" id="ARBA00023211"/>
    </source>
</evidence>
<dbReference type="PANTHER" id="PTHR37168:SF2">
    <property type="entry name" value="CRISPR-ASSOCIATED EXONUCLEASE CAS4"/>
    <property type="match status" value="1"/>
</dbReference>
<organism evidence="11 12">
    <name type="scientific">Calditerricola satsumensis</name>
    <dbReference type="NCBI Taxonomy" id="373054"/>
    <lineage>
        <taxon>Bacteria</taxon>
        <taxon>Bacillati</taxon>
        <taxon>Bacillota</taxon>
        <taxon>Bacilli</taxon>
        <taxon>Bacillales</taxon>
        <taxon>Bacillaceae</taxon>
        <taxon>Calditerricola</taxon>
    </lineage>
</organism>
<comment type="cofactor">
    <cofactor evidence="9">
        <name>Mg(2+)</name>
        <dbReference type="ChEBI" id="CHEBI:18420"/>
    </cofactor>
    <cofactor evidence="9">
        <name>Mn(2+)</name>
        <dbReference type="ChEBI" id="CHEBI:29035"/>
    </cofactor>
    <text evidence="9">Mg(2+) or Mn(2+) required for ssDNA cleavage activity.</text>
</comment>
<dbReference type="PANTHER" id="PTHR37168">
    <property type="entry name" value="CRISPR-ASSOCIATED EXONUCLEASE CAS4"/>
    <property type="match status" value="1"/>
</dbReference>
<dbReference type="GO" id="GO:0051536">
    <property type="term" value="F:iron-sulfur cluster binding"/>
    <property type="evidence" value="ECO:0007669"/>
    <property type="project" value="UniProtKB-KW"/>
</dbReference>
<keyword evidence="1 9" id="KW-0540">Nuclease</keyword>
<dbReference type="EC" id="3.1.12.1" evidence="9"/>
<keyword evidence="8 9" id="KW-0464">Manganese</keyword>
<reference evidence="11" key="2">
    <citation type="submission" date="2020-09" db="EMBL/GenBank/DDBJ databases">
        <authorList>
            <person name="Sun Q."/>
            <person name="Ohkuma M."/>
        </authorList>
    </citation>
    <scope>NUCLEOTIDE SEQUENCE</scope>
    <source>
        <strain evidence="11">JCM 14719</strain>
    </source>
</reference>
<evidence type="ECO:0000256" key="6">
    <source>
        <dbReference type="ARBA" id="ARBA00023014"/>
    </source>
</evidence>
<keyword evidence="7 9" id="KW-0051">Antiviral defense</keyword>
<evidence type="ECO:0000256" key="3">
    <source>
        <dbReference type="ARBA" id="ARBA00022801"/>
    </source>
</evidence>
<keyword evidence="4 9" id="KW-0269">Exonuclease</keyword>
<dbReference type="AlphaFoldDB" id="A0A8J3BA97"/>
<accession>A0A8J3BA97</accession>
<dbReference type="InterPro" id="IPR011604">
    <property type="entry name" value="PDDEXK-like_dom_sf"/>
</dbReference>
<evidence type="ECO:0000256" key="9">
    <source>
        <dbReference type="RuleBase" id="RU365022"/>
    </source>
</evidence>
<dbReference type="GO" id="GO:0051607">
    <property type="term" value="P:defense response to virus"/>
    <property type="evidence" value="ECO:0007669"/>
    <property type="project" value="UniProtKB-KW"/>
</dbReference>
<dbReference type="Gene3D" id="3.90.320.10">
    <property type="match status" value="1"/>
</dbReference>
<comment type="cofactor">
    <cofactor evidence="9">
        <name>iron-sulfur cluster</name>
        <dbReference type="ChEBI" id="CHEBI:30408"/>
    </cofactor>
</comment>
<protein>
    <recommendedName>
        <fullName evidence="9">CRISPR-associated exonuclease Cas4</fullName>
        <ecNumber evidence="9">3.1.12.1</ecNumber>
    </recommendedName>
</protein>
<evidence type="ECO:0000256" key="2">
    <source>
        <dbReference type="ARBA" id="ARBA00022723"/>
    </source>
</evidence>
<dbReference type="Proteomes" id="UP000637720">
    <property type="component" value="Unassembled WGS sequence"/>
</dbReference>
<keyword evidence="6 9" id="KW-0411">Iron-sulfur</keyword>
<dbReference type="InterPro" id="IPR013343">
    <property type="entry name" value="CRISPR-assoc_prot_Cas4"/>
</dbReference>
<evidence type="ECO:0000256" key="7">
    <source>
        <dbReference type="ARBA" id="ARBA00023118"/>
    </source>
</evidence>
<name>A0A8J3BA97_9BACI</name>
<dbReference type="GO" id="GO:0046872">
    <property type="term" value="F:metal ion binding"/>
    <property type="evidence" value="ECO:0007669"/>
    <property type="project" value="UniProtKB-KW"/>
</dbReference>
<keyword evidence="5 9" id="KW-0408">Iron</keyword>
<dbReference type="InterPro" id="IPR022765">
    <property type="entry name" value="Dna2/Cas4_DUF83"/>
</dbReference>
<proteinExistence type="inferred from homology"/>
<reference evidence="11" key="1">
    <citation type="journal article" date="2014" name="Int. J. Syst. Evol. Microbiol.">
        <title>Complete genome sequence of Corynebacterium casei LMG S-19264T (=DSM 44701T), isolated from a smear-ripened cheese.</title>
        <authorList>
            <consortium name="US DOE Joint Genome Institute (JGI-PGF)"/>
            <person name="Walter F."/>
            <person name="Albersmeier A."/>
            <person name="Kalinowski J."/>
            <person name="Ruckert C."/>
        </authorList>
    </citation>
    <scope>NUCLEOTIDE SEQUENCE</scope>
    <source>
        <strain evidence="11">JCM 14719</strain>
    </source>
</reference>
<evidence type="ECO:0000256" key="1">
    <source>
        <dbReference type="ARBA" id="ARBA00022722"/>
    </source>
</evidence>
<dbReference type="EMBL" id="BMOF01000061">
    <property type="protein sequence ID" value="GGK07179.1"/>
    <property type="molecule type" value="Genomic_DNA"/>
</dbReference>
<dbReference type="Pfam" id="PF01930">
    <property type="entry name" value="Cas_Cas4"/>
    <property type="match status" value="1"/>
</dbReference>
<comment type="caution">
    <text evidence="11">The sequence shown here is derived from an EMBL/GenBank/DDBJ whole genome shotgun (WGS) entry which is preliminary data.</text>
</comment>
<comment type="function">
    <text evidence="9">CRISPR (clustered regularly interspaced short palindromic repeat) is an adaptive immune system that provides protection against mobile genetic elements (viruses, transposable elements and conjugative plasmids). CRISPR clusters contain sequences complementary to antecedent mobile elements and target invading nucleic acids. CRISPR clusters are transcribed and processed into CRISPR RNA (crRNA).</text>
</comment>
<evidence type="ECO:0000256" key="4">
    <source>
        <dbReference type="ARBA" id="ARBA00022839"/>
    </source>
</evidence>
<evidence type="ECO:0000259" key="10">
    <source>
        <dbReference type="Pfam" id="PF01930"/>
    </source>
</evidence>
<evidence type="ECO:0000256" key="5">
    <source>
        <dbReference type="ARBA" id="ARBA00023004"/>
    </source>
</evidence>